<feature type="domain" description="ABC transmembrane type-1" evidence="9">
    <location>
        <begin position="19"/>
        <end position="206"/>
    </location>
</feature>
<accession>I8AJB1</accession>
<comment type="subcellular location">
    <subcellularLocation>
        <location evidence="1 8">Cell membrane</location>
        <topology evidence="1 8">Multi-pass membrane protein</topology>
    </subcellularLocation>
</comment>
<dbReference type="eggNOG" id="COG0765">
    <property type="taxonomic scope" value="Bacteria"/>
</dbReference>
<dbReference type="GO" id="GO:0006865">
    <property type="term" value="P:amino acid transport"/>
    <property type="evidence" value="ECO:0007669"/>
    <property type="project" value="UniProtKB-KW"/>
</dbReference>
<dbReference type="CDD" id="cd06261">
    <property type="entry name" value="TM_PBP2"/>
    <property type="match status" value="1"/>
</dbReference>
<dbReference type="GO" id="GO:0043190">
    <property type="term" value="C:ATP-binding cassette (ABC) transporter complex"/>
    <property type="evidence" value="ECO:0007669"/>
    <property type="project" value="InterPro"/>
</dbReference>
<feature type="transmembrane region" description="Helical" evidence="8">
    <location>
        <begin position="55"/>
        <end position="78"/>
    </location>
</feature>
<dbReference type="GO" id="GO:0022857">
    <property type="term" value="F:transmembrane transporter activity"/>
    <property type="evidence" value="ECO:0007669"/>
    <property type="project" value="InterPro"/>
</dbReference>
<protein>
    <submittedName>
        <fullName evidence="10">Polar amino acid ABC transporter inner membrane subunit</fullName>
    </submittedName>
</protein>
<dbReference type="RefSeq" id="WP_007201809.1">
    <property type="nucleotide sequence ID" value="NZ_AKKV01000024.1"/>
</dbReference>
<evidence type="ECO:0000256" key="4">
    <source>
        <dbReference type="ARBA" id="ARBA00022692"/>
    </source>
</evidence>
<comment type="caution">
    <text evidence="10">The sequence shown here is derived from an EMBL/GenBank/DDBJ whole genome shotgun (WGS) entry which is preliminary data.</text>
</comment>
<dbReference type="InterPro" id="IPR035906">
    <property type="entry name" value="MetI-like_sf"/>
</dbReference>
<organism evidence="10 11">
    <name type="scientific">Fictibacillus macauensis ZFHKF-1</name>
    <dbReference type="NCBI Taxonomy" id="1196324"/>
    <lineage>
        <taxon>Bacteria</taxon>
        <taxon>Bacillati</taxon>
        <taxon>Bacillota</taxon>
        <taxon>Bacilli</taxon>
        <taxon>Bacillales</taxon>
        <taxon>Fictibacillaceae</taxon>
        <taxon>Fictibacillus</taxon>
    </lineage>
</organism>
<feature type="transmembrane region" description="Helical" evidence="8">
    <location>
        <begin position="14"/>
        <end position="43"/>
    </location>
</feature>
<dbReference type="PATRIC" id="fig|1196324.3.peg.1760"/>
<gene>
    <name evidence="10" type="ORF">A374_08579</name>
</gene>
<keyword evidence="5" id="KW-0029">Amino-acid transport</keyword>
<dbReference type="InterPro" id="IPR000515">
    <property type="entry name" value="MetI-like"/>
</dbReference>
<evidence type="ECO:0000256" key="6">
    <source>
        <dbReference type="ARBA" id="ARBA00022989"/>
    </source>
</evidence>
<name>I8AJB1_9BACL</name>
<sequence length="218" mass="24600">MSSDWQYMLDSLPFLLQAAIITVLLSAGGIVGSLIFALIIALCRMSTNRVLSWIARTYISFFRGTPLLIQLFIIYYGFRFLINFEGWQAALIGLILHFSAYIAETYRGAIQSIPKGQWEAANSLGMSYLQTFREVIFPQAWRIAIPAVWNSLIDIVKSSSLASAIAVDELTAIANQRSAASLIILPVLMEAAVMYWLFSVILEWARERIERKLRLPNE</sequence>
<proteinExistence type="inferred from homology"/>
<dbReference type="Proteomes" id="UP000004080">
    <property type="component" value="Unassembled WGS sequence"/>
</dbReference>
<dbReference type="InterPro" id="IPR010065">
    <property type="entry name" value="AA_ABC_transptr_permease_3TM"/>
</dbReference>
<dbReference type="Gene3D" id="1.10.3720.10">
    <property type="entry name" value="MetI-like"/>
    <property type="match status" value="1"/>
</dbReference>
<dbReference type="OrthoDB" id="9805999at2"/>
<keyword evidence="2 8" id="KW-0813">Transport</keyword>
<dbReference type="STRING" id="1196324.A374_08579"/>
<evidence type="ECO:0000256" key="5">
    <source>
        <dbReference type="ARBA" id="ARBA00022970"/>
    </source>
</evidence>
<reference evidence="10 11" key="1">
    <citation type="journal article" date="2012" name="J. Bacteriol.">
        <title>Genome of Bacillus macauensis ZFHKF-1, a Long-Chain-Forming Bacterium.</title>
        <authorList>
            <person name="Cai L."/>
            <person name="Zhang T."/>
        </authorList>
    </citation>
    <scope>NUCLEOTIDE SEQUENCE [LARGE SCALE GENOMIC DNA]</scope>
    <source>
        <strain evidence="10 11">ZFHKF-1</strain>
    </source>
</reference>
<dbReference type="EMBL" id="AKKV01000024">
    <property type="protein sequence ID" value="EIT85877.1"/>
    <property type="molecule type" value="Genomic_DNA"/>
</dbReference>
<evidence type="ECO:0000256" key="3">
    <source>
        <dbReference type="ARBA" id="ARBA00022475"/>
    </source>
</evidence>
<dbReference type="NCBIfam" id="TIGR01726">
    <property type="entry name" value="HEQRo_perm_3TM"/>
    <property type="match status" value="1"/>
</dbReference>
<evidence type="ECO:0000256" key="2">
    <source>
        <dbReference type="ARBA" id="ARBA00022448"/>
    </source>
</evidence>
<dbReference type="InterPro" id="IPR043429">
    <property type="entry name" value="ArtM/GltK/GlnP/TcyL/YhdX-like"/>
</dbReference>
<evidence type="ECO:0000313" key="11">
    <source>
        <dbReference type="Proteomes" id="UP000004080"/>
    </source>
</evidence>
<keyword evidence="3" id="KW-1003">Cell membrane</keyword>
<keyword evidence="6 8" id="KW-1133">Transmembrane helix</keyword>
<feature type="transmembrane region" description="Helical" evidence="8">
    <location>
        <begin position="179"/>
        <end position="198"/>
    </location>
</feature>
<evidence type="ECO:0000313" key="10">
    <source>
        <dbReference type="EMBL" id="EIT85877.1"/>
    </source>
</evidence>
<dbReference type="SUPFAM" id="SSF161098">
    <property type="entry name" value="MetI-like"/>
    <property type="match status" value="1"/>
</dbReference>
<keyword evidence="7 8" id="KW-0472">Membrane</keyword>
<dbReference type="PROSITE" id="PS50928">
    <property type="entry name" value="ABC_TM1"/>
    <property type="match status" value="1"/>
</dbReference>
<evidence type="ECO:0000256" key="7">
    <source>
        <dbReference type="ARBA" id="ARBA00023136"/>
    </source>
</evidence>
<evidence type="ECO:0000259" key="9">
    <source>
        <dbReference type="PROSITE" id="PS50928"/>
    </source>
</evidence>
<comment type="similarity">
    <text evidence="8">Belongs to the binding-protein-dependent transport system permease family.</text>
</comment>
<dbReference type="PANTHER" id="PTHR30614">
    <property type="entry name" value="MEMBRANE COMPONENT OF AMINO ACID ABC TRANSPORTER"/>
    <property type="match status" value="1"/>
</dbReference>
<dbReference type="AlphaFoldDB" id="I8AJB1"/>
<dbReference type="Pfam" id="PF00528">
    <property type="entry name" value="BPD_transp_1"/>
    <property type="match status" value="1"/>
</dbReference>
<evidence type="ECO:0000256" key="1">
    <source>
        <dbReference type="ARBA" id="ARBA00004651"/>
    </source>
</evidence>
<dbReference type="PANTHER" id="PTHR30614:SF0">
    <property type="entry name" value="L-CYSTINE TRANSPORT SYSTEM PERMEASE PROTEIN TCYL"/>
    <property type="match status" value="1"/>
</dbReference>
<keyword evidence="4 8" id="KW-0812">Transmembrane</keyword>
<evidence type="ECO:0000256" key="8">
    <source>
        <dbReference type="RuleBase" id="RU363032"/>
    </source>
</evidence>
<keyword evidence="11" id="KW-1185">Reference proteome</keyword>